<keyword evidence="3" id="KW-1185">Reference proteome</keyword>
<dbReference type="EMBL" id="VCKX01000399">
    <property type="protein sequence ID" value="TMR15041.1"/>
    <property type="molecule type" value="Genomic_DNA"/>
</dbReference>
<evidence type="ECO:0000313" key="2">
    <source>
        <dbReference type="EMBL" id="TMR15041.1"/>
    </source>
</evidence>
<organism evidence="2 3">
    <name type="scientific">Nonomuraea zeae</name>
    <dbReference type="NCBI Taxonomy" id="1642303"/>
    <lineage>
        <taxon>Bacteria</taxon>
        <taxon>Bacillati</taxon>
        <taxon>Actinomycetota</taxon>
        <taxon>Actinomycetes</taxon>
        <taxon>Streptosporangiales</taxon>
        <taxon>Streptosporangiaceae</taxon>
        <taxon>Nonomuraea</taxon>
    </lineage>
</organism>
<feature type="region of interest" description="Disordered" evidence="1">
    <location>
        <begin position="1"/>
        <end position="23"/>
    </location>
</feature>
<reference evidence="2 3" key="1">
    <citation type="submission" date="2019-05" db="EMBL/GenBank/DDBJ databases">
        <title>Draft genome sequence of Nonomuraea zeae DSM 100528.</title>
        <authorList>
            <person name="Saricaoglu S."/>
            <person name="Isik K."/>
        </authorList>
    </citation>
    <scope>NUCLEOTIDE SEQUENCE [LARGE SCALE GENOMIC DNA]</scope>
    <source>
        <strain evidence="2 3">DSM 100528</strain>
    </source>
</reference>
<sequence>MTPGFHARHSALRRSSGGYADDAEQVRDWRAELRAVFDDEGNPLGDDQYGAELAKRLPQLAGDVFGAFDAYIAELESAKTGLGGSATNYGAAEQASGG</sequence>
<gene>
    <name evidence="2" type="ORF">ETD85_56345</name>
</gene>
<evidence type="ECO:0000313" key="3">
    <source>
        <dbReference type="Proteomes" id="UP000306628"/>
    </source>
</evidence>
<proteinExistence type="predicted"/>
<dbReference type="RefSeq" id="WP_138698062.1">
    <property type="nucleotide sequence ID" value="NZ_JBHSAZ010000114.1"/>
</dbReference>
<dbReference type="Proteomes" id="UP000306628">
    <property type="component" value="Unassembled WGS sequence"/>
</dbReference>
<dbReference type="AlphaFoldDB" id="A0A5S4FCM5"/>
<dbReference type="OrthoDB" id="3541878at2"/>
<feature type="compositionally biased region" description="Basic residues" evidence="1">
    <location>
        <begin position="1"/>
        <end position="12"/>
    </location>
</feature>
<name>A0A5S4FCM5_9ACTN</name>
<evidence type="ECO:0000256" key="1">
    <source>
        <dbReference type="SAM" id="MobiDB-lite"/>
    </source>
</evidence>
<accession>A0A5S4FCM5</accession>
<comment type="caution">
    <text evidence="2">The sequence shown here is derived from an EMBL/GenBank/DDBJ whole genome shotgun (WGS) entry which is preliminary data.</text>
</comment>
<protein>
    <submittedName>
        <fullName evidence="2">Uncharacterized protein</fullName>
    </submittedName>
</protein>